<gene>
    <name evidence="2" type="ORF">UT75_C0001G0005</name>
</gene>
<feature type="region of interest" description="Disordered" evidence="1">
    <location>
        <begin position="53"/>
        <end position="79"/>
    </location>
</feature>
<feature type="compositionally biased region" description="Polar residues" evidence="1">
    <location>
        <begin position="61"/>
        <end position="73"/>
    </location>
</feature>
<dbReference type="AlphaFoldDB" id="A0A0G0QUS8"/>
<dbReference type="Proteomes" id="UP000034072">
    <property type="component" value="Unassembled WGS sequence"/>
</dbReference>
<dbReference type="EMBL" id="LBXZ01000001">
    <property type="protein sequence ID" value="KKR41101.1"/>
    <property type="molecule type" value="Genomic_DNA"/>
</dbReference>
<comment type="caution">
    <text evidence="2">The sequence shown here is derived from an EMBL/GenBank/DDBJ whole genome shotgun (WGS) entry which is preliminary data.</text>
</comment>
<sequence>MKMQETSPALQQEIADLEMRLREKRAALGQSEGDNAADKEILHEAVGEKIQEHAPEYQPKAYTQTATSGANSTPKDDDQTYLLPELKDAVQALVNIVFSKSLADAVKAAKGQNNPALMDAFHDIIVDQLYDTLIERNKLEKIK</sequence>
<evidence type="ECO:0000313" key="3">
    <source>
        <dbReference type="Proteomes" id="UP000034072"/>
    </source>
</evidence>
<accession>A0A0G0QUS8</accession>
<reference evidence="2 3" key="1">
    <citation type="journal article" date="2015" name="Nature">
        <title>rRNA introns, odd ribosomes, and small enigmatic genomes across a large radiation of phyla.</title>
        <authorList>
            <person name="Brown C.T."/>
            <person name="Hug L.A."/>
            <person name="Thomas B.C."/>
            <person name="Sharon I."/>
            <person name="Castelle C.J."/>
            <person name="Singh A."/>
            <person name="Wilkins M.J."/>
            <person name="Williams K.H."/>
            <person name="Banfield J.F."/>
        </authorList>
    </citation>
    <scope>NUCLEOTIDE SEQUENCE [LARGE SCALE GENOMIC DNA]</scope>
</reference>
<organism evidence="2 3">
    <name type="scientific">Candidatus Yanofskybacteria bacterium GW2011_GWE2_40_11</name>
    <dbReference type="NCBI Taxonomy" id="1619033"/>
    <lineage>
        <taxon>Bacteria</taxon>
        <taxon>Candidatus Yanofskyibacteriota</taxon>
    </lineage>
</organism>
<name>A0A0G0QUS8_9BACT</name>
<evidence type="ECO:0000313" key="2">
    <source>
        <dbReference type="EMBL" id="KKR41101.1"/>
    </source>
</evidence>
<protein>
    <submittedName>
        <fullName evidence="2">Uncharacterized protein</fullName>
    </submittedName>
</protein>
<proteinExistence type="predicted"/>
<evidence type="ECO:0000256" key="1">
    <source>
        <dbReference type="SAM" id="MobiDB-lite"/>
    </source>
</evidence>